<organism evidence="7 8">
    <name type="scientific">Tripterygium wilfordii</name>
    <name type="common">Thunder God vine</name>
    <dbReference type="NCBI Taxonomy" id="458696"/>
    <lineage>
        <taxon>Eukaryota</taxon>
        <taxon>Viridiplantae</taxon>
        <taxon>Streptophyta</taxon>
        <taxon>Embryophyta</taxon>
        <taxon>Tracheophyta</taxon>
        <taxon>Spermatophyta</taxon>
        <taxon>Magnoliopsida</taxon>
        <taxon>eudicotyledons</taxon>
        <taxon>Gunneridae</taxon>
        <taxon>Pentapetalae</taxon>
        <taxon>rosids</taxon>
        <taxon>fabids</taxon>
        <taxon>Celastrales</taxon>
        <taxon>Celastraceae</taxon>
        <taxon>Tripterygium</taxon>
    </lineage>
</organism>
<keyword evidence="2" id="KW-0812">Transmembrane</keyword>
<comment type="subcellular location">
    <subcellularLocation>
        <location evidence="1">Membrane</location>
        <topology evidence="1">Single-pass membrane protein</topology>
    </subcellularLocation>
</comment>
<dbReference type="AlphaFoldDB" id="A0A7J7CBU6"/>
<dbReference type="InterPro" id="IPR004182">
    <property type="entry name" value="GRAM"/>
</dbReference>
<accession>A0A7J7CBU6</accession>
<dbReference type="PROSITE" id="PS51778">
    <property type="entry name" value="VAST"/>
    <property type="match status" value="1"/>
</dbReference>
<evidence type="ECO:0000313" key="7">
    <source>
        <dbReference type="EMBL" id="KAF5731608.1"/>
    </source>
</evidence>
<dbReference type="SMART" id="SM00568">
    <property type="entry name" value="GRAM"/>
    <property type="match status" value="1"/>
</dbReference>
<evidence type="ECO:0000256" key="5">
    <source>
        <dbReference type="SAM" id="MobiDB-lite"/>
    </source>
</evidence>
<dbReference type="GO" id="GO:0043069">
    <property type="term" value="P:negative regulation of programmed cell death"/>
    <property type="evidence" value="ECO:0007669"/>
    <property type="project" value="TreeGrafter"/>
</dbReference>
<dbReference type="InParanoid" id="A0A7J7CBU6"/>
<dbReference type="InterPro" id="IPR031968">
    <property type="entry name" value="VASt"/>
</dbReference>
<dbReference type="GO" id="GO:0016020">
    <property type="term" value="C:membrane"/>
    <property type="evidence" value="ECO:0007669"/>
    <property type="project" value="UniProtKB-SubCell"/>
</dbReference>
<protein>
    <submittedName>
        <fullName evidence="7">Protein VASCULAR ASSOCIATED DEATH 1 chloroplastic isoform X2</fullName>
    </submittedName>
</protein>
<dbReference type="Proteomes" id="UP000593562">
    <property type="component" value="Unassembled WGS sequence"/>
</dbReference>
<dbReference type="EMBL" id="JAAARO010000018">
    <property type="protein sequence ID" value="KAF5731608.1"/>
    <property type="molecule type" value="Genomic_DNA"/>
</dbReference>
<feature type="domain" description="VASt" evidence="6">
    <location>
        <begin position="279"/>
        <end position="451"/>
    </location>
</feature>
<dbReference type="InterPro" id="IPR011993">
    <property type="entry name" value="PH-like_dom_sf"/>
</dbReference>
<evidence type="ECO:0000256" key="2">
    <source>
        <dbReference type="ARBA" id="ARBA00022692"/>
    </source>
</evidence>
<gene>
    <name evidence="7" type="ORF">HS088_TW18G00289</name>
</gene>
<dbReference type="Pfam" id="PF02893">
    <property type="entry name" value="GRAM"/>
    <property type="match status" value="1"/>
</dbReference>
<sequence length="463" mass="52663">MGAVASPERIDSSPQLDASPSKRNSDASSDRSSTATLPSTADAQDRSDQELSISGSSPKRSVEFQSPSASKSEEYRQLFRLPPDEVLVQDFNCASQESILLQGHMYLFTRYICFYSNIFGYETKKIIPFLEVTSVIRAKTAGIFPNAIEIVAGGRKYFFGSFLSRDEAFRIINDGWLKQDSISESGSLENGSIAIEKDNSSKQPIDEWDTIERDKDALYPTDPMILPNAENGVLSTTHTEVNDNMEQDVEPSVCSDLSSSTNAWAWKVENSDPLEMPESYTKVAETKFPIKVEEFFSLFFSDGSTGFIESFHQQCKDQDFLSTSWSQHDEFGYARDVSFRHPIKIYLGAKLGSCKEVQKFRVYRNSHLVIETSQTVNDVPFGDYFSVEVRWDVQRDGDESTEGCVLRVYIDVKFTKRTFWKGKIVQSTLDECREVYALWIQMVRSFIFRYAYVKFYVKLSLIT</sequence>
<reference evidence="7 8" key="1">
    <citation type="journal article" date="2020" name="Nat. Commun.">
        <title>Genome of Tripterygium wilfordii and identification of cytochrome P450 involved in triptolide biosynthesis.</title>
        <authorList>
            <person name="Tu L."/>
            <person name="Su P."/>
            <person name="Zhang Z."/>
            <person name="Gao L."/>
            <person name="Wang J."/>
            <person name="Hu T."/>
            <person name="Zhou J."/>
            <person name="Zhang Y."/>
            <person name="Zhao Y."/>
            <person name="Liu Y."/>
            <person name="Song Y."/>
            <person name="Tong Y."/>
            <person name="Lu Y."/>
            <person name="Yang J."/>
            <person name="Xu C."/>
            <person name="Jia M."/>
            <person name="Peters R.J."/>
            <person name="Huang L."/>
            <person name="Gao W."/>
        </authorList>
    </citation>
    <scope>NUCLEOTIDE SEQUENCE [LARGE SCALE GENOMIC DNA]</scope>
    <source>
        <strain evidence="8">cv. XIE 37</strain>
        <tissue evidence="7">Leaf</tissue>
    </source>
</reference>
<proteinExistence type="predicted"/>
<feature type="compositionally biased region" description="Polar residues" evidence="5">
    <location>
        <begin position="50"/>
        <end position="69"/>
    </location>
</feature>
<keyword evidence="3" id="KW-1133">Transmembrane helix</keyword>
<evidence type="ECO:0000256" key="4">
    <source>
        <dbReference type="ARBA" id="ARBA00023136"/>
    </source>
</evidence>
<name>A0A7J7CBU6_TRIWF</name>
<evidence type="ECO:0000313" key="8">
    <source>
        <dbReference type="Proteomes" id="UP000593562"/>
    </source>
</evidence>
<dbReference type="FunCoup" id="A0A7J7CBU6">
    <property type="interactions" value="1232"/>
</dbReference>
<dbReference type="PANTHER" id="PTHR47666:SF1">
    <property type="entry name" value="PROTEIN VASCULAR ASSOCIATED DEATH 1, CHLOROPLASTIC"/>
    <property type="match status" value="1"/>
</dbReference>
<dbReference type="Gene3D" id="2.30.29.30">
    <property type="entry name" value="Pleckstrin-homology domain (PH domain)/Phosphotyrosine-binding domain (PTB)"/>
    <property type="match status" value="1"/>
</dbReference>
<dbReference type="PANTHER" id="PTHR47666">
    <property type="entry name" value="PROTEIN VASCULAR ASSOCIATED DEATH 1, CHLOROPLASTIC"/>
    <property type="match status" value="1"/>
</dbReference>
<evidence type="ECO:0000256" key="1">
    <source>
        <dbReference type="ARBA" id="ARBA00004167"/>
    </source>
</evidence>
<dbReference type="CDD" id="cd13220">
    <property type="entry name" value="PH-GRAM_GRAMDC"/>
    <property type="match status" value="1"/>
</dbReference>
<keyword evidence="8" id="KW-1185">Reference proteome</keyword>
<evidence type="ECO:0000259" key="6">
    <source>
        <dbReference type="PROSITE" id="PS51778"/>
    </source>
</evidence>
<evidence type="ECO:0000256" key="3">
    <source>
        <dbReference type="ARBA" id="ARBA00022989"/>
    </source>
</evidence>
<dbReference type="Pfam" id="PF16016">
    <property type="entry name" value="VASt"/>
    <property type="match status" value="1"/>
</dbReference>
<feature type="region of interest" description="Disordered" evidence="5">
    <location>
        <begin position="1"/>
        <end position="69"/>
    </location>
</feature>
<keyword evidence="4" id="KW-0472">Membrane</keyword>
<comment type="caution">
    <text evidence="7">The sequence shown here is derived from an EMBL/GenBank/DDBJ whole genome shotgun (WGS) entry which is preliminary data.</text>
</comment>